<proteinExistence type="predicted"/>
<evidence type="ECO:0000313" key="2">
    <source>
        <dbReference type="Proteomes" id="UP001176021"/>
    </source>
</evidence>
<reference evidence="1" key="1">
    <citation type="submission" date="2022-05" db="EMBL/GenBank/DDBJ databases">
        <title>Expanded diversity of anoxic marine methylotrophy in a Black Sea sulfate reducing microorganism.</title>
        <authorList>
            <person name="Fischer P.Q."/>
            <person name="Stams A.J.M."/>
            <person name="Villanueva L."/>
            <person name="Sousa D.Z."/>
        </authorList>
    </citation>
    <scope>NUCLEOTIDE SEQUENCE</scope>
    <source>
        <strain evidence="1">P130</strain>
    </source>
</reference>
<dbReference type="Proteomes" id="UP001176021">
    <property type="component" value="Unassembled WGS sequence"/>
</dbReference>
<gene>
    <name evidence="1" type="ORF">M8H41_18105</name>
</gene>
<sequence length="214" mass="25200">MTNQEQVIIDENYKSILAYETRTAQIIMANVLEKPELSAWMILFPIVFVPYLQRHRRYKESTKGFRAGYLYTKEIALNTAYKLYKHEISREEALVMIVKTVQKDTKAERLVKQIYHHQIEEIKLLCEHYLALLATNEDQYEQMIIAHYQSEDNHLSFVNRLAETEKEVNRAAMATFNDDEVKVPEIMNKMENALLEQRVQEAKTFFTRGNNSSS</sequence>
<evidence type="ECO:0000313" key="1">
    <source>
        <dbReference type="EMBL" id="MDO0824750.1"/>
    </source>
</evidence>
<keyword evidence="2" id="KW-1185">Reference proteome</keyword>
<organism evidence="1 2">
    <name type="scientific">Desulfosporosinus nitroreducens</name>
    <dbReference type="NCBI Taxonomy" id="2018668"/>
    <lineage>
        <taxon>Bacteria</taxon>
        <taxon>Bacillati</taxon>
        <taxon>Bacillota</taxon>
        <taxon>Clostridia</taxon>
        <taxon>Eubacteriales</taxon>
        <taxon>Desulfitobacteriaceae</taxon>
        <taxon>Desulfosporosinus</taxon>
    </lineage>
</organism>
<dbReference type="RefSeq" id="WP_302049576.1">
    <property type="nucleotide sequence ID" value="NZ_JAMJEV010000017.1"/>
</dbReference>
<name>A0ABT8QTV8_9FIRM</name>
<dbReference type="EMBL" id="JAMJEV010000017">
    <property type="protein sequence ID" value="MDO0824750.1"/>
    <property type="molecule type" value="Genomic_DNA"/>
</dbReference>
<protein>
    <submittedName>
        <fullName evidence="1">NF038143 family protein</fullName>
    </submittedName>
</protein>
<comment type="caution">
    <text evidence="1">The sequence shown here is derived from an EMBL/GenBank/DDBJ whole genome shotgun (WGS) entry which is preliminary data.</text>
</comment>
<dbReference type="NCBIfam" id="NF038143">
    <property type="entry name" value="HYxxLL"/>
    <property type="match status" value="1"/>
</dbReference>
<accession>A0ABT8QTV8</accession>